<dbReference type="Gene3D" id="1.10.630.10">
    <property type="entry name" value="Cytochrome P450"/>
    <property type="match status" value="1"/>
</dbReference>
<dbReference type="PROSITE" id="PS00086">
    <property type="entry name" value="CYTOCHROME_P450"/>
    <property type="match status" value="1"/>
</dbReference>
<dbReference type="InterPro" id="IPR036396">
    <property type="entry name" value="Cyt_P450_sf"/>
</dbReference>
<dbReference type="InterPro" id="IPR017972">
    <property type="entry name" value="Cyt_P450_CS"/>
</dbReference>
<evidence type="ECO:0000256" key="2">
    <source>
        <dbReference type="ARBA" id="ARBA00022617"/>
    </source>
</evidence>
<gene>
    <name evidence="8" type="ORF">GII30_04560</name>
</gene>
<dbReference type="Pfam" id="PF00067">
    <property type="entry name" value="p450"/>
    <property type="match status" value="1"/>
</dbReference>
<proteinExistence type="inferred from homology"/>
<name>A0A857MKS1_9ACTN</name>
<dbReference type="GO" id="GO:0005506">
    <property type="term" value="F:iron ion binding"/>
    <property type="evidence" value="ECO:0007669"/>
    <property type="project" value="InterPro"/>
</dbReference>
<evidence type="ECO:0000256" key="3">
    <source>
        <dbReference type="ARBA" id="ARBA00022723"/>
    </source>
</evidence>
<keyword evidence="2 7" id="KW-0349">Heme</keyword>
<dbReference type="PANTHER" id="PTHR46696">
    <property type="entry name" value="P450, PUTATIVE (EUROFUNG)-RELATED"/>
    <property type="match status" value="1"/>
</dbReference>
<dbReference type="SUPFAM" id="SSF48264">
    <property type="entry name" value="Cytochrome P450"/>
    <property type="match status" value="1"/>
</dbReference>
<evidence type="ECO:0000256" key="1">
    <source>
        <dbReference type="ARBA" id="ARBA00010617"/>
    </source>
</evidence>
<dbReference type="PRINTS" id="PR00359">
    <property type="entry name" value="BP450"/>
</dbReference>
<keyword evidence="4 7" id="KW-0560">Oxidoreductase</keyword>
<organism evidence="8">
    <name type="scientific">Gordonia amarae</name>
    <dbReference type="NCBI Taxonomy" id="36821"/>
    <lineage>
        <taxon>Bacteria</taxon>
        <taxon>Bacillati</taxon>
        <taxon>Actinomycetota</taxon>
        <taxon>Actinomycetes</taxon>
        <taxon>Mycobacteriales</taxon>
        <taxon>Gordoniaceae</taxon>
        <taxon>Gordonia</taxon>
    </lineage>
</organism>
<keyword evidence="5 7" id="KW-0408">Iron</keyword>
<evidence type="ECO:0000256" key="5">
    <source>
        <dbReference type="ARBA" id="ARBA00023004"/>
    </source>
</evidence>
<evidence type="ECO:0000256" key="4">
    <source>
        <dbReference type="ARBA" id="ARBA00023002"/>
    </source>
</evidence>
<reference evidence="8" key="1">
    <citation type="journal article" date="2021" name="Nat. Microbiol.">
        <title>Cocultivation of an ultrasmall environmental parasitic bacterium with lytic ability against bacteria associated with wastewater foams.</title>
        <authorList>
            <person name="Batinovic S."/>
            <person name="Rose J.J.A."/>
            <person name="Ratcliffe J."/>
            <person name="Seviour R.J."/>
            <person name="Petrovski S."/>
        </authorList>
    </citation>
    <scope>NUCLEOTIDE SEQUENCE</scope>
    <source>
        <strain evidence="8">CON44</strain>
    </source>
</reference>
<protein>
    <submittedName>
        <fullName evidence="8">Cytochrome P450</fullName>
    </submittedName>
</protein>
<dbReference type="PANTHER" id="PTHR46696:SF6">
    <property type="entry name" value="P450, PUTATIVE (EUROFUNG)-RELATED"/>
    <property type="match status" value="1"/>
</dbReference>
<dbReference type="GO" id="GO:0020037">
    <property type="term" value="F:heme binding"/>
    <property type="evidence" value="ECO:0007669"/>
    <property type="project" value="InterPro"/>
</dbReference>
<sequence length="234" mass="26202">MEIRRGVLAEHAGIVAVDRLVKPIIAQRRAEPRNDLISVLVQAELADDETGQTHRLTDDEVFIFSFLLLAAGSGTTWKQLGIIMLMLLRDPRWLDRVKDDPDFLGAFIEETMRWMPTDPFFSRFATQDTSLHGVDIPAGSVVHLCFASANRDPDRWERPDDFDPERKQLPHMGFGAGSHVCLGQHVARAEIREAIGALVTRLPGLRLDPAAEAPRITGLYERGPTALPVLWDHI</sequence>
<accession>A0A857MKS1</accession>
<evidence type="ECO:0000313" key="8">
    <source>
        <dbReference type="EMBL" id="QHN41801.1"/>
    </source>
</evidence>
<dbReference type="PRINTS" id="PR00385">
    <property type="entry name" value="P450"/>
</dbReference>
<dbReference type="InterPro" id="IPR001128">
    <property type="entry name" value="Cyt_P450"/>
</dbReference>
<dbReference type="InterPro" id="IPR002397">
    <property type="entry name" value="Cyt_P450_B"/>
</dbReference>
<dbReference type="AlphaFoldDB" id="A0A857MKS1"/>
<evidence type="ECO:0000256" key="6">
    <source>
        <dbReference type="ARBA" id="ARBA00023033"/>
    </source>
</evidence>
<evidence type="ECO:0000256" key="7">
    <source>
        <dbReference type="RuleBase" id="RU000461"/>
    </source>
</evidence>
<dbReference type="EMBL" id="CP045810">
    <property type="protein sequence ID" value="QHN41801.1"/>
    <property type="molecule type" value="Genomic_DNA"/>
</dbReference>
<dbReference type="GO" id="GO:0016705">
    <property type="term" value="F:oxidoreductase activity, acting on paired donors, with incorporation or reduction of molecular oxygen"/>
    <property type="evidence" value="ECO:0007669"/>
    <property type="project" value="InterPro"/>
</dbReference>
<dbReference type="GO" id="GO:0004497">
    <property type="term" value="F:monooxygenase activity"/>
    <property type="evidence" value="ECO:0007669"/>
    <property type="project" value="UniProtKB-KW"/>
</dbReference>
<keyword evidence="3 7" id="KW-0479">Metal-binding</keyword>
<keyword evidence="6 7" id="KW-0503">Monooxygenase</keyword>
<comment type="similarity">
    <text evidence="1 7">Belongs to the cytochrome P450 family.</text>
</comment>